<comment type="caution">
    <text evidence="2">The sequence shown here is derived from an EMBL/GenBank/DDBJ whole genome shotgun (WGS) entry which is preliminary data.</text>
</comment>
<evidence type="ECO:0000313" key="3">
    <source>
        <dbReference type="Proteomes" id="UP000321901"/>
    </source>
</evidence>
<feature type="domain" description="Helicase Helix-turn-helix" evidence="1">
    <location>
        <begin position="251"/>
        <end position="336"/>
    </location>
</feature>
<reference evidence="2 3" key="1">
    <citation type="submission" date="2019-07" db="EMBL/GenBank/DDBJ databases">
        <title>Whole genome shotgun sequence of Sporosarcina luteola NBRC 105378.</title>
        <authorList>
            <person name="Hosoyama A."/>
            <person name="Uohara A."/>
            <person name="Ohji S."/>
            <person name="Ichikawa N."/>
        </authorList>
    </citation>
    <scope>NUCLEOTIDE SEQUENCE [LARGE SCALE GENOMIC DNA]</scope>
    <source>
        <strain evidence="2 3">NBRC 105378</strain>
    </source>
</reference>
<dbReference type="EMBL" id="BJYL01000045">
    <property type="protein sequence ID" value="GEN84729.1"/>
    <property type="molecule type" value="Genomic_DNA"/>
</dbReference>
<evidence type="ECO:0000313" key="2">
    <source>
        <dbReference type="EMBL" id="GEN84729.1"/>
    </source>
</evidence>
<accession>A0A511ZBA4</accession>
<proteinExistence type="predicted"/>
<evidence type="ECO:0000259" key="1">
    <source>
        <dbReference type="Pfam" id="PF14493"/>
    </source>
</evidence>
<dbReference type="OrthoDB" id="2354672at2"/>
<organism evidence="2 3">
    <name type="scientific">Sporosarcina luteola</name>
    <dbReference type="NCBI Taxonomy" id="582850"/>
    <lineage>
        <taxon>Bacteria</taxon>
        <taxon>Bacillati</taxon>
        <taxon>Bacillota</taxon>
        <taxon>Bacilli</taxon>
        <taxon>Bacillales</taxon>
        <taxon>Caryophanaceae</taxon>
        <taxon>Sporosarcina</taxon>
    </lineage>
</organism>
<dbReference type="InterPro" id="IPR029491">
    <property type="entry name" value="Helicase_HTH"/>
</dbReference>
<sequence>MNLSSILLFVISKLNRERSINSALHLLRGKKSGQTLQDAEYFDVKPFFAIWPKLEEPLFRMAADELVHANLIEFDEKFVYLTEKGMQQVMNLPNYHFNGWNYRGREMIFFGRLALAVQTVSYLRTGTSSFTPIQSDRDIQLFVRGLVKGQPLTDPVYARTIGEELKQALNASGMSEKQKYIFSNRLSGKGETAKTWDQLAGEMEESTTSIRLLFIESLHRLLPVVESGEMYPFLKKVSTDIKVQSYLTDSASRSKKLFDAGYSMKDIASARNLKMSTIEDHFIEMAMNDDNFPITHFVSEGIIKTVITKSTEMGTKRLKLLKNEFDSLSYFELRLIMAVCKEGEA</sequence>
<dbReference type="Proteomes" id="UP000321901">
    <property type="component" value="Unassembled WGS sequence"/>
</dbReference>
<dbReference type="RefSeq" id="WP_147059854.1">
    <property type="nucleotide sequence ID" value="NZ_BJYL01000045.1"/>
</dbReference>
<name>A0A511ZBA4_9BACL</name>
<protein>
    <recommendedName>
        <fullName evidence="1">Helicase Helix-turn-helix domain-containing protein</fullName>
    </recommendedName>
</protein>
<keyword evidence="3" id="KW-1185">Reference proteome</keyword>
<dbReference type="AlphaFoldDB" id="A0A511ZBA4"/>
<gene>
    <name evidence="2" type="ORF">SLU01_30410</name>
</gene>
<dbReference type="Pfam" id="PF14493">
    <property type="entry name" value="HTH_40"/>
    <property type="match status" value="1"/>
</dbReference>